<dbReference type="EMBL" id="JALNMJ010000029">
    <property type="protein sequence ID" value="MCK7615694.1"/>
    <property type="molecule type" value="Genomic_DNA"/>
</dbReference>
<dbReference type="PANTHER" id="PTHR33121:SF15">
    <property type="entry name" value="BLUE LIGHT- AND TEMPERATURE-REGULATED ANTIREPRESSOR BLUF"/>
    <property type="match status" value="1"/>
</dbReference>
<comment type="caution">
    <text evidence="2">The sequence shown here is derived from an EMBL/GenBank/DDBJ whole genome shotgun (WGS) entry which is preliminary data.</text>
</comment>
<name>A0ABT0H202_9HYPH</name>
<evidence type="ECO:0000313" key="3">
    <source>
        <dbReference type="Proteomes" id="UP001431221"/>
    </source>
</evidence>
<protein>
    <submittedName>
        <fullName evidence="2">EAL domain-containing protein</fullName>
    </submittedName>
</protein>
<proteinExistence type="predicted"/>
<dbReference type="Gene3D" id="3.20.20.450">
    <property type="entry name" value="EAL domain"/>
    <property type="match status" value="1"/>
</dbReference>
<dbReference type="CDD" id="cd01948">
    <property type="entry name" value="EAL"/>
    <property type="match status" value="1"/>
</dbReference>
<feature type="domain" description="EAL" evidence="1">
    <location>
        <begin position="1"/>
        <end position="248"/>
    </location>
</feature>
<keyword evidence="3" id="KW-1185">Reference proteome</keyword>
<sequence>MACQGCGDKAVLDFEFTMAFQPIVDLRADRVWGYEALVRGLNGEGAGEILKKVTPENRYRFDQECRVKAVELAAELFPDDGSRLSINFMPNAVYEPAACIRTTLIAAARTGFNPGRIMFEFTENEPFLDTEHVRKIVDEYRRQGFITAIDDFGAGFSGLNALARFTPDLLKIDMDLIRDIHLNKTKHAIVTGLEKMCRMLDVSLLAEGIETQEELTCLQDIGITLMQGYYFGRPQTGALPALQTSDLPNTKPLQAAVRSS</sequence>
<reference evidence="2" key="1">
    <citation type="submission" date="2022-04" db="EMBL/GenBank/DDBJ databases">
        <title>Roseibium sp. CAU 1639 isolated from mud.</title>
        <authorList>
            <person name="Kim W."/>
        </authorList>
    </citation>
    <scope>NUCLEOTIDE SEQUENCE</scope>
    <source>
        <strain evidence="2">CAU 1639</strain>
    </source>
</reference>
<dbReference type="InterPro" id="IPR050706">
    <property type="entry name" value="Cyclic-di-GMP_PDE-like"/>
</dbReference>
<dbReference type="InterPro" id="IPR035919">
    <property type="entry name" value="EAL_sf"/>
</dbReference>
<dbReference type="PROSITE" id="PS50883">
    <property type="entry name" value="EAL"/>
    <property type="match status" value="1"/>
</dbReference>
<gene>
    <name evidence="2" type="ORF">M0H32_26330</name>
</gene>
<organism evidence="2 3">
    <name type="scientific">Roseibium sediminicola</name>
    <dbReference type="NCBI Taxonomy" id="2933272"/>
    <lineage>
        <taxon>Bacteria</taxon>
        <taxon>Pseudomonadati</taxon>
        <taxon>Pseudomonadota</taxon>
        <taxon>Alphaproteobacteria</taxon>
        <taxon>Hyphomicrobiales</taxon>
        <taxon>Stappiaceae</taxon>
        <taxon>Roseibium</taxon>
    </lineage>
</organism>
<dbReference type="SUPFAM" id="SSF141868">
    <property type="entry name" value="EAL domain-like"/>
    <property type="match status" value="1"/>
</dbReference>
<accession>A0ABT0H202</accession>
<dbReference type="InterPro" id="IPR001633">
    <property type="entry name" value="EAL_dom"/>
</dbReference>
<dbReference type="SMART" id="SM00052">
    <property type="entry name" value="EAL"/>
    <property type="match status" value="1"/>
</dbReference>
<dbReference type="RefSeq" id="WP_248159465.1">
    <property type="nucleotide sequence ID" value="NZ_JALNMJ010000029.1"/>
</dbReference>
<dbReference type="Proteomes" id="UP001431221">
    <property type="component" value="Unassembled WGS sequence"/>
</dbReference>
<evidence type="ECO:0000259" key="1">
    <source>
        <dbReference type="PROSITE" id="PS50883"/>
    </source>
</evidence>
<evidence type="ECO:0000313" key="2">
    <source>
        <dbReference type="EMBL" id="MCK7615694.1"/>
    </source>
</evidence>
<dbReference type="PANTHER" id="PTHR33121">
    <property type="entry name" value="CYCLIC DI-GMP PHOSPHODIESTERASE PDEF"/>
    <property type="match status" value="1"/>
</dbReference>
<dbReference type="Pfam" id="PF00563">
    <property type="entry name" value="EAL"/>
    <property type="match status" value="1"/>
</dbReference>